<evidence type="ECO:0000313" key="2">
    <source>
        <dbReference type="Proteomes" id="UP000276133"/>
    </source>
</evidence>
<reference evidence="1 2" key="1">
    <citation type="journal article" date="2018" name="Sci. Rep.">
        <title>Genomic signatures of local adaptation to the degree of environmental predictability in rotifers.</title>
        <authorList>
            <person name="Franch-Gras L."/>
            <person name="Hahn C."/>
            <person name="Garcia-Roger E.M."/>
            <person name="Carmona M.J."/>
            <person name="Serra M."/>
            <person name="Gomez A."/>
        </authorList>
    </citation>
    <scope>NUCLEOTIDE SEQUENCE [LARGE SCALE GENOMIC DNA]</scope>
    <source>
        <strain evidence="1">HYR1</strain>
    </source>
</reference>
<sequence length="65" mass="7849">MNLNKEKNNPKLIILRICKDYLMFLLSLELQRSFNSSTIGLKISYHFKKANLKPILNWWFDLHRV</sequence>
<gene>
    <name evidence="1" type="ORF">BpHYR1_032126</name>
</gene>
<name>A0A3M7QNH0_BRAPC</name>
<accession>A0A3M7QNH0</accession>
<dbReference type="EMBL" id="REGN01005600">
    <property type="protein sequence ID" value="RNA12823.1"/>
    <property type="molecule type" value="Genomic_DNA"/>
</dbReference>
<comment type="caution">
    <text evidence="1">The sequence shown here is derived from an EMBL/GenBank/DDBJ whole genome shotgun (WGS) entry which is preliminary data.</text>
</comment>
<proteinExistence type="predicted"/>
<dbReference type="AlphaFoldDB" id="A0A3M7QNH0"/>
<evidence type="ECO:0000313" key="1">
    <source>
        <dbReference type="EMBL" id="RNA12823.1"/>
    </source>
</evidence>
<protein>
    <submittedName>
        <fullName evidence="1">Uncharacterized protein</fullName>
    </submittedName>
</protein>
<organism evidence="1 2">
    <name type="scientific">Brachionus plicatilis</name>
    <name type="common">Marine rotifer</name>
    <name type="synonym">Brachionus muelleri</name>
    <dbReference type="NCBI Taxonomy" id="10195"/>
    <lineage>
        <taxon>Eukaryota</taxon>
        <taxon>Metazoa</taxon>
        <taxon>Spiralia</taxon>
        <taxon>Gnathifera</taxon>
        <taxon>Rotifera</taxon>
        <taxon>Eurotatoria</taxon>
        <taxon>Monogononta</taxon>
        <taxon>Pseudotrocha</taxon>
        <taxon>Ploima</taxon>
        <taxon>Brachionidae</taxon>
        <taxon>Brachionus</taxon>
    </lineage>
</organism>
<keyword evidence="2" id="KW-1185">Reference proteome</keyword>
<dbReference type="Proteomes" id="UP000276133">
    <property type="component" value="Unassembled WGS sequence"/>
</dbReference>